<dbReference type="InterPro" id="IPR001245">
    <property type="entry name" value="Ser-Thr/Tyr_kinase_cat_dom"/>
</dbReference>
<keyword evidence="5" id="KW-0418">Kinase</keyword>
<protein>
    <submittedName>
        <fullName evidence="5">TKL protein kinase</fullName>
    </submittedName>
</protein>
<dbReference type="OrthoDB" id="4062651at2759"/>
<dbReference type="InterPro" id="IPR008271">
    <property type="entry name" value="Ser/Thr_kinase_AS"/>
</dbReference>
<dbReference type="EMBL" id="ANJA01002064">
    <property type="protein sequence ID" value="ETO72408.1"/>
    <property type="molecule type" value="Genomic_DNA"/>
</dbReference>
<evidence type="ECO:0000313" key="5">
    <source>
        <dbReference type="EMBL" id="ETO72408.1"/>
    </source>
</evidence>
<dbReference type="AlphaFoldDB" id="A0A081A0J7"/>
<dbReference type="Gene3D" id="1.10.510.10">
    <property type="entry name" value="Transferase(Phosphotransferase) domain 1"/>
    <property type="match status" value="1"/>
</dbReference>
<keyword evidence="2" id="KW-0067">ATP-binding</keyword>
<evidence type="ECO:0000256" key="2">
    <source>
        <dbReference type="ARBA" id="ARBA00022840"/>
    </source>
</evidence>
<proteinExistence type="predicted"/>
<keyword evidence="5" id="KW-0808">Transferase</keyword>
<dbReference type="PROSITE" id="PS50011">
    <property type="entry name" value="PROTEIN_KINASE_DOM"/>
    <property type="match status" value="1"/>
</dbReference>
<dbReference type="Gene3D" id="3.30.200.20">
    <property type="entry name" value="Phosphorylase Kinase, domain 1"/>
    <property type="match status" value="1"/>
</dbReference>
<sequence length="622" mass="68947">MHRANVPDLFFLSVVCSPSKIALRCFVLTLTSKVIHASQSTQQQLQNMIAYVQVQKELRKLPRVDGIRIIRTGSADCSGVDIQLALLKKNHHARGGVDGRIEFVVRISSAFPAEAPWISCTAGAERLPGSMFENGRLNLLQGGWPQGYSLRLLIKELCSRIDGSTNGPSVGALVQPLYDVNAPLLTPSAPTLYSERPGKDEARQMLFRCKWKDTVKQFPVPMVRTLLELRQAIEPHIPAAMHPGISLKFLKSPQEAMLLKSDGDVRWLCSSNLPVVYILLQAEEQKSPDPNGTLPGSPTRNQLSAPTPVGSVDLLGLNQQSPKKNEDASPPSPTRLELKSPYLGKILKSGCTIREVEWRDLAIQKQIGIGSSCQVYKGNWRGAEVAVKSFTGIDRSAVEREFANEVNMMQQLGPNPSLVLLLAVCAKPLSLVLEYLPFSLFELINGVPDKTRRIPPFPTSWTKRVHMMLDIARGLQFLHSFDIIHRDLKSLNLLMTAEGRVKLADFGISRSNDQSELMTGCCGTFQWMAPEVLTSQKYSLSADVYSFGIILWEICEGAAPFRDLAPAQIPIAVVQERRRPIISPMTPLPLRDLIQRCWHHEPALRPTAAEVVHILQGFFPAA</sequence>
<dbReference type="GO" id="GO:0004674">
    <property type="term" value="F:protein serine/threonine kinase activity"/>
    <property type="evidence" value="ECO:0007669"/>
    <property type="project" value="TreeGrafter"/>
</dbReference>
<comment type="caution">
    <text evidence="5">The sequence shown here is derived from an EMBL/GenBank/DDBJ whole genome shotgun (WGS) entry which is preliminary data.</text>
</comment>
<evidence type="ECO:0000256" key="3">
    <source>
        <dbReference type="SAM" id="MobiDB-lite"/>
    </source>
</evidence>
<reference evidence="5 6" key="1">
    <citation type="submission" date="2013-11" db="EMBL/GenBank/DDBJ databases">
        <title>The Genome Sequence of Phytophthora parasitica P1976.</title>
        <authorList>
            <consortium name="The Broad Institute Genomics Platform"/>
            <person name="Russ C."/>
            <person name="Tyler B."/>
            <person name="Panabieres F."/>
            <person name="Shan W."/>
            <person name="Tripathy S."/>
            <person name="Grunwald N."/>
            <person name="Machado M."/>
            <person name="Johnson C.S."/>
            <person name="Walker B."/>
            <person name="Young S."/>
            <person name="Zeng Q."/>
            <person name="Gargeya S."/>
            <person name="Fitzgerald M."/>
            <person name="Haas B."/>
            <person name="Abouelleil A."/>
            <person name="Allen A.W."/>
            <person name="Alvarado L."/>
            <person name="Arachchi H.M."/>
            <person name="Berlin A.M."/>
            <person name="Chapman S.B."/>
            <person name="Gainer-Dewar J."/>
            <person name="Goldberg J."/>
            <person name="Griggs A."/>
            <person name="Gujja S."/>
            <person name="Hansen M."/>
            <person name="Howarth C."/>
            <person name="Imamovic A."/>
            <person name="Ireland A."/>
            <person name="Larimer J."/>
            <person name="McCowan C."/>
            <person name="Murphy C."/>
            <person name="Pearson M."/>
            <person name="Poon T.W."/>
            <person name="Priest M."/>
            <person name="Roberts A."/>
            <person name="Saif S."/>
            <person name="Shea T."/>
            <person name="Sisk P."/>
            <person name="Sykes S."/>
            <person name="Wortman J."/>
            <person name="Nusbaum C."/>
            <person name="Birren B."/>
        </authorList>
    </citation>
    <scope>NUCLEOTIDE SEQUENCE [LARGE SCALE GENOMIC DNA]</scope>
    <source>
        <strain evidence="5 6">P1976</strain>
    </source>
</reference>
<dbReference type="SMART" id="SM00220">
    <property type="entry name" value="S_TKc"/>
    <property type="match status" value="1"/>
</dbReference>
<feature type="region of interest" description="Disordered" evidence="3">
    <location>
        <begin position="286"/>
        <end position="337"/>
    </location>
</feature>
<dbReference type="InterPro" id="IPR011009">
    <property type="entry name" value="Kinase-like_dom_sf"/>
</dbReference>
<dbReference type="InterPro" id="IPR000719">
    <property type="entry name" value="Prot_kinase_dom"/>
</dbReference>
<dbReference type="PANTHER" id="PTHR44329">
    <property type="entry name" value="SERINE/THREONINE-PROTEIN KINASE TNNI3K-RELATED"/>
    <property type="match status" value="1"/>
</dbReference>
<evidence type="ECO:0000256" key="1">
    <source>
        <dbReference type="ARBA" id="ARBA00022741"/>
    </source>
</evidence>
<dbReference type="GO" id="GO:0005524">
    <property type="term" value="F:ATP binding"/>
    <property type="evidence" value="ECO:0007669"/>
    <property type="project" value="UniProtKB-KW"/>
</dbReference>
<keyword evidence="1" id="KW-0547">Nucleotide-binding</keyword>
<evidence type="ECO:0000259" key="4">
    <source>
        <dbReference type="PROSITE" id="PS50011"/>
    </source>
</evidence>
<dbReference type="SUPFAM" id="SSF56112">
    <property type="entry name" value="Protein kinase-like (PK-like)"/>
    <property type="match status" value="1"/>
</dbReference>
<dbReference type="PROSITE" id="PS00108">
    <property type="entry name" value="PROTEIN_KINASE_ST"/>
    <property type="match status" value="1"/>
</dbReference>
<dbReference type="Pfam" id="PF07714">
    <property type="entry name" value="PK_Tyr_Ser-Thr"/>
    <property type="match status" value="1"/>
</dbReference>
<name>A0A081A0J7_PHYNI</name>
<evidence type="ECO:0000313" key="6">
    <source>
        <dbReference type="Proteomes" id="UP000028582"/>
    </source>
</evidence>
<accession>A0A081A0J7</accession>
<feature type="domain" description="Protein kinase" evidence="4">
    <location>
        <begin position="361"/>
        <end position="619"/>
    </location>
</feature>
<gene>
    <name evidence="5" type="ORF">F444_11418</name>
</gene>
<dbReference type="PANTHER" id="PTHR44329:SF298">
    <property type="entry name" value="MIXED LINEAGE KINASE DOMAIN-LIKE PROTEIN"/>
    <property type="match status" value="1"/>
</dbReference>
<dbReference type="Proteomes" id="UP000028582">
    <property type="component" value="Unassembled WGS sequence"/>
</dbReference>
<dbReference type="InterPro" id="IPR051681">
    <property type="entry name" value="Ser/Thr_Kinases-Pseudokinases"/>
</dbReference>
<dbReference type="PRINTS" id="PR00109">
    <property type="entry name" value="TYRKINASE"/>
</dbReference>
<organism evidence="5 6">
    <name type="scientific">Phytophthora nicotianae P1976</name>
    <dbReference type="NCBI Taxonomy" id="1317066"/>
    <lineage>
        <taxon>Eukaryota</taxon>
        <taxon>Sar</taxon>
        <taxon>Stramenopiles</taxon>
        <taxon>Oomycota</taxon>
        <taxon>Peronosporomycetes</taxon>
        <taxon>Peronosporales</taxon>
        <taxon>Peronosporaceae</taxon>
        <taxon>Phytophthora</taxon>
    </lineage>
</organism>
<feature type="compositionally biased region" description="Polar residues" evidence="3">
    <location>
        <begin position="288"/>
        <end position="305"/>
    </location>
</feature>
<dbReference type="CDD" id="cd13999">
    <property type="entry name" value="STKc_MAP3K-like"/>
    <property type="match status" value="1"/>
</dbReference>